<dbReference type="Pfam" id="PF23562">
    <property type="entry name" value="AMP-binding_C_3"/>
    <property type="match status" value="1"/>
</dbReference>
<gene>
    <name evidence="4" type="ORF">BU26DRAFT_592201</name>
</gene>
<dbReference type="PANTHER" id="PTHR43439">
    <property type="entry name" value="PHENYLACETATE-COENZYME A LIGASE"/>
    <property type="match status" value="1"/>
</dbReference>
<sequence>MSFWNTVMAAPGDVPYGKRLIPVLIDEIAANDPDRVCFSFPRSANLQDGFQDVTFRTFANAINKTAHFIQREIGRSSMFETVLYMGYPDVRHFVALVALIKTGHKVLFSSHRNSVAGHADLIRRTDCAILLHTQGFPVAGILEKCRMETLCMPEMDYLLDGSLCEQYPYTKSFEEAKNHPCMIIHTSGSTGLPKPVVWTNWTLTSGDSHHLVPTLDGRPTIWGGISDSPNRRFSALPIFHGAGIATGVKSTCFNNTTIVLGPPGLATANVFDQILEHSSIDAANCLPITLEEIATRPDILQKLGRLKYITYVGGESSLSKKAGDIISQHVPLYAIIASTETSTIVQHATDPEDWQYFCLHPEYNGIEMRPSGDLYELVFVKDSRYEEFQGVFKVFPRLKEYSMSDLYSRHPTKPHHWKHEGRKDDMIVFKTGWNFNPTIHEHLITSHPAVRYCVLVGTGRDVPAAIIELRSEYYTKEEAGQQKVLEAIWPKVEEANSYADTTGQLRRDYIIFATKEKPFAIAGKGTVQKKATITLYETEIEQLYASIGKKQASV</sequence>
<dbReference type="EMBL" id="ML987193">
    <property type="protein sequence ID" value="KAF2251113.1"/>
    <property type="molecule type" value="Genomic_DNA"/>
</dbReference>
<protein>
    <submittedName>
        <fullName evidence="4">Acetyl-CoA synthetase-like protein</fullName>
    </submittedName>
</protein>
<keyword evidence="5" id="KW-1185">Reference proteome</keyword>
<dbReference type="PROSITE" id="PS00455">
    <property type="entry name" value="AMP_BINDING"/>
    <property type="match status" value="1"/>
</dbReference>
<dbReference type="SUPFAM" id="SSF56801">
    <property type="entry name" value="Acetyl-CoA synthetase-like"/>
    <property type="match status" value="1"/>
</dbReference>
<name>A0A6A6INQ2_9PLEO</name>
<dbReference type="InterPro" id="IPR020845">
    <property type="entry name" value="AMP-binding_CS"/>
</dbReference>
<dbReference type="InterPro" id="IPR042099">
    <property type="entry name" value="ANL_N_sf"/>
</dbReference>
<accession>A0A6A6INQ2</accession>
<dbReference type="Gene3D" id="3.40.50.12780">
    <property type="entry name" value="N-terminal domain of ligase-like"/>
    <property type="match status" value="1"/>
</dbReference>
<reference evidence="4" key="1">
    <citation type="journal article" date="2020" name="Stud. Mycol.">
        <title>101 Dothideomycetes genomes: a test case for predicting lifestyles and emergence of pathogens.</title>
        <authorList>
            <person name="Haridas S."/>
            <person name="Albert R."/>
            <person name="Binder M."/>
            <person name="Bloem J."/>
            <person name="Labutti K."/>
            <person name="Salamov A."/>
            <person name="Andreopoulos B."/>
            <person name="Baker S."/>
            <person name="Barry K."/>
            <person name="Bills G."/>
            <person name="Bluhm B."/>
            <person name="Cannon C."/>
            <person name="Castanera R."/>
            <person name="Culley D."/>
            <person name="Daum C."/>
            <person name="Ezra D."/>
            <person name="Gonzalez J."/>
            <person name="Henrissat B."/>
            <person name="Kuo A."/>
            <person name="Liang C."/>
            <person name="Lipzen A."/>
            <person name="Lutzoni F."/>
            <person name="Magnuson J."/>
            <person name="Mondo S."/>
            <person name="Nolan M."/>
            <person name="Ohm R."/>
            <person name="Pangilinan J."/>
            <person name="Park H.-J."/>
            <person name="Ramirez L."/>
            <person name="Alfaro M."/>
            <person name="Sun H."/>
            <person name="Tritt A."/>
            <person name="Yoshinaga Y."/>
            <person name="Zwiers L.-H."/>
            <person name="Turgeon B."/>
            <person name="Goodwin S."/>
            <person name="Spatafora J."/>
            <person name="Crous P."/>
            <person name="Grigoriev I."/>
        </authorList>
    </citation>
    <scope>NUCLEOTIDE SEQUENCE</scope>
    <source>
        <strain evidence="4">CBS 122368</strain>
    </source>
</reference>
<dbReference type="GeneID" id="54588158"/>
<feature type="domain" description="AMP-dependent synthetase/ligase" evidence="3">
    <location>
        <begin position="27"/>
        <end position="355"/>
    </location>
</feature>
<evidence type="ECO:0000256" key="2">
    <source>
        <dbReference type="ARBA" id="ARBA00022553"/>
    </source>
</evidence>
<dbReference type="InterPro" id="IPR000873">
    <property type="entry name" value="AMP-dep_synth/lig_dom"/>
</dbReference>
<evidence type="ECO:0000259" key="3">
    <source>
        <dbReference type="Pfam" id="PF00501"/>
    </source>
</evidence>
<proteinExistence type="predicted"/>
<dbReference type="PANTHER" id="PTHR43439:SF2">
    <property type="entry name" value="ENZYME, PUTATIVE (JCVI)-RELATED"/>
    <property type="match status" value="1"/>
</dbReference>
<dbReference type="Pfam" id="PF00501">
    <property type="entry name" value="AMP-binding"/>
    <property type="match status" value="1"/>
</dbReference>
<evidence type="ECO:0000313" key="4">
    <source>
        <dbReference type="EMBL" id="KAF2251113.1"/>
    </source>
</evidence>
<dbReference type="Proteomes" id="UP000800094">
    <property type="component" value="Unassembled WGS sequence"/>
</dbReference>
<dbReference type="InterPro" id="IPR051414">
    <property type="entry name" value="Adenylate-forming_Reductase"/>
</dbReference>
<dbReference type="RefSeq" id="XP_033686117.1">
    <property type="nucleotide sequence ID" value="XM_033834828.1"/>
</dbReference>
<evidence type="ECO:0000313" key="5">
    <source>
        <dbReference type="Proteomes" id="UP000800094"/>
    </source>
</evidence>
<evidence type="ECO:0000256" key="1">
    <source>
        <dbReference type="ARBA" id="ARBA00022450"/>
    </source>
</evidence>
<organism evidence="4 5">
    <name type="scientific">Trematosphaeria pertusa</name>
    <dbReference type="NCBI Taxonomy" id="390896"/>
    <lineage>
        <taxon>Eukaryota</taxon>
        <taxon>Fungi</taxon>
        <taxon>Dikarya</taxon>
        <taxon>Ascomycota</taxon>
        <taxon>Pezizomycotina</taxon>
        <taxon>Dothideomycetes</taxon>
        <taxon>Pleosporomycetidae</taxon>
        <taxon>Pleosporales</taxon>
        <taxon>Massarineae</taxon>
        <taxon>Trematosphaeriaceae</taxon>
        <taxon>Trematosphaeria</taxon>
    </lineage>
</organism>
<keyword evidence="2" id="KW-0597">Phosphoprotein</keyword>
<dbReference type="OrthoDB" id="429813at2759"/>
<dbReference type="AlphaFoldDB" id="A0A6A6INQ2"/>
<keyword evidence="1" id="KW-0596">Phosphopantetheine</keyword>